<dbReference type="OrthoDB" id="336088at2759"/>
<feature type="region of interest" description="Disordered" evidence="7">
    <location>
        <begin position="464"/>
        <end position="507"/>
    </location>
</feature>
<feature type="compositionally biased region" description="Low complexity" evidence="7">
    <location>
        <begin position="1298"/>
        <end position="1308"/>
    </location>
</feature>
<evidence type="ECO:0000256" key="1">
    <source>
        <dbReference type="ARBA" id="ARBA00022723"/>
    </source>
</evidence>
<organism evidence="14 15">
    <name type="scientific">Aspergillus clavatus (strain ATCC 1007 / CBS 513.65 / DSM 816 / NCTC 3887 / NRRL 1 / QM 1276 / 107)</name>
    <dbReference type="NCBI Taxonomy" id="344612"/>
    <lineage>
        <taxon>Eukaryota</taxon>
        <taxon>Fungi</taxon>
        <taxon>Dikarya</taxon>
        <taxon>Ascomycota</taxon>
        <taxon>Pezizomycotina</taxon>
        <taxon>Eurotiomycetes</taxon>
        <taxon>Eurotiomycetidae</taxon>
        <taxon>Eurotiales</taxon>
        <taxon>Aspergillaceae</taxon>
        <taxon>Aspergillus</taxon>
        <taxon>Aspergillus subgen. Fumigati</taxon>
    </lineage>
</organism>
<dbReference type="InterPro" id="IPR043151">
    <property type="entry name" value="BAH_sf"/>
</dbReference>
<feature type="domain" description="Phorbol-ester/DAG-type" evidence="9">
    <location>
        <begin position="1007"/>
        <end position="1043"/>
    </location>
</feature>
<dbReference type="VEuPathDB" id="FungiDB:ACLA_029400"/>
<dbReference type="InterPro" id="IPR019787">
    <property type="entry name" value="Znf_PHD-finger"/>
</dbReference>
<dbReference type="Gene3D" id="3.30.40.10">
    <property type="entry name" value="Zinc/RING finger domain, C3HC4 (zinc finger)"/>
    <property type="match status" value="3"/>
</dbReference>
<feature type="region of interest" description="Disordered" evidence="7">
    <location>
        <begin position="842"/>
        <end position="867"/>
    </location>
</feature>
<dbReference type="InterPro" id="IPR013083">
    <property type="entry name" value="Znf_RING/FYVE/PHD"/>
</dbReference>
<dbReference type="SUPFAM" id="SSF57903">
    <property type="entry name" value="FYVE/PHD zinc finger"/>
    <property type="match status" value="2"/>
</dbReference>
<feature type="region of interest" description="Disordered" evidence="7">
    <location>
        <begin position="1"/>
        <end position="209"/>
    </location>
</feature>
<dbReference type="GO" id="GO:0036205">
    <property type="term" value="P:histone catabolic process"/>
    <property type="evidence" value="ECO:0007669"/>
    <property type="project" value="TreeGrafter"/>
</dbReference>
<keyword evidence="2 5" id="KW-0863">Zinc-finger</keyword>
<dbReference type="InterPro" id="IPR002219">
    <property type="entry name" value="PKC_DAG/PE"/>
</dbReference>
<dbReference type="PANTHER" id="PTHR47672">
    <property type="entry name" value="E3 UBIQUITIN-PROTEIN LIGASE SNT2"/>
    <property type="match status" value="1"/>
</dbReference>
<feature type="compositionally biased region" description="Low complexity" evidence="7">
    <location>
        <begin position="197"/>
        <end position="209"/>
    </location>
</feature>
<dbReference type="PANTHER" id="PTHR47672:SF1">
    <property type="entry name" value="E3 UBIQUITIN-PROTEIN LIGASE SNT2"/>
    <property type="match status" value="1"/>
</dbReference>
<dbReference type="InterPro" id="IPR029617">
    <property type="entry name" value="Snt2"/>
</dbReference>
<feature type="compositionally biased region" description="Low complexity" evidence="7">
    <location>
        <begin position="1497"/>
        <end position="1506"/>
    </location>
</feature>
<dbReference type="FunFam" id="2.30.30.490:FF:000018">
    <property type="entry name" value="Lid2 complex component snt2"/>
    <property type="match status" value="1"/>
</dbReference>
<evidence type="ECO:0000259" key="13">
    <source>
        <dbReference type="PROSITE" id="PS51805"/>
    </source>
</evidence>
<dbReference type="CDD" id="cd15497">
    <property type="entry name" value="PHD1_Snt2p_like"/>
    <property type="match status" value="1"/>
</dbReference>
<keyword evidence="3" id="KW-0862">Zinc</keyword>
<dbReference type="PROSITE" id="PS51156">
    <property type="entry name" value="ELM2"/>
    <property type="match status" value="1"/>
</dbReference>
<feature type="domain" description="ELM2" evidence="11">
    <location>
        <begin position="550"/>
        <end position="724"/>
    </location>
</feature>
<feature type="coiled-coil region" evidence="6">
    <location>
        <begin position="1086"/>
        <end position="1115"/>
    </location>
</feature>
<dbReference type="STRING" id="344612.A1CRE1"/>
<gene>
    <name evidence="14" type="ORF">ACLA_029400</name>
</gene>
<evidence type="ECO:0000259" key="8">
    <source>
        <dbReference type="PROSITE" id="PS50016"/>
    </source>
</evidence>
<keyword evidence="15" id="KW-1185">Reference proteome</keyword>
<evidence type="ECO:0000259" key="12">
    <source>
        <dbReference type="PROSITE" id="PS51293"/>
    </source>
</evidence>
<dbReference type="InterPro" id="IPR034732">
    <property type="entry name" value="EPHD"/>
</dbReference>
<feature type="compositionally biased region" description="Basic and acidic residues" evidence="7">
    <location>
        <begin position="1523"/>
        <end position="1532"/>
    </location>
</feature>
<dbReference type="Pfam" id="PF01426">
    <property type="entry name" value="BAH"/>
    <property type="match status" value="1"/>
</dbReference>
<feature type="compositionally biased region" description="Basic and acidic residues" evidence="7">
    <location>
        <begin position="955"/>
        <end position="967"/>
    </location>
</feature>
<dbReference type="SMART" id="SM00439">
    <property type="entry name" value="BAH"/>
    <property type="match status" value="1"/>
</dbReference>
<dbReference type="RefSeq" id="XP_001269638.1">
    <property type="nucleotide sequence ID" value="XM_001269637.1"/>
</dbReference>
<feature type="region of interest" description="Disordered" evidence="7">
    <location>
        <begin position="1293"/>
        <end position="1327"/>
    </location>
</feature>
<dbReference type="GO" id="GO:0003682">
    <property type="term" value="F:chromatin binding"/>
    <property type="evidence" value="ECO:0007669"/>
    <property type="project" value="InterPro"/>
</dbReference>
<dbReference type="Gene3D" id="2.30.30.490">
    <property type="match status" value="1"/>
</dbReference>
<dbReference type="EMBL" id="DS027059">
    <property type="protein sequence ID" value="EAW08212.1"/>
    <property type="molecule type" value="Genomic_DNA"/>
</dbReference>
<dbReference type="InterPro" id="IPR009057">
    <property type="entry name" value="Homeodomain-like_sf"/>
</dbReference>
<feature type="compositionally biased region" description="Basic residues" evidence="7">
    <location>
        <begin position="12"/>
        <end position="25"/>
    </location>
</feature>
<evidence type="ECO:0000256" key="5">
    <source>
        <dbReference type="PROSITE-ProRule" id="PRU00146"/>
    </source>
</evidence>
<dbReference type="Gene3D" id="1.10.10.60">
    <property type="entry name" value="Homeodomain-like"/>
    <property type="match status" value="1"/>
</dbReference>
<keyword evidence="4" id="KW-0539">Nucleus</keyword>
<feature type="compositionally biased region" description="Low complexity" evidence="7">
    <location>
        <begin position="80"/>
        <end position="89"/>
    </location>
</feature>
<dbReference type="Pfam" id="PF13831">
    <property type="entry name" value="PHD_2"/>
    <property type="match status" value="1"/>
</dbReference>
<dbReference type="OMA" id="WVMDEPP"/>
<dbReference type="Proteomes" id="UP000006701">
    <property type="component" value="Unassembled WGS sequence"/>
</dbReference>
<name>A1CRE1_ASPCL</name>
<dbReference type="Pfam" id="PF13832">
    <property type="entry name" value="zf-HC5HC2H_2"/>
    <property type="match status" value="1"/>
</dbReference>
<feature type="region of interest" description="Disordered" evidence="7">
    <location>
        <begin position="1483"/>
        <end position="1631"/>
    </location>
</feature>
<dbReference type="HOGENOM" id="CLU_001514_0_0_1"/>
<feature type="compositionally biased region" description="Polar residues" evidence="7">
    <location>
        <begin position="493"/>
        <end position="504"/>
    </location>
</feature>
<protein>
    <submittedName>
        <fullName evidence="14">PHD finger and BAH domain protein (Snt2), putative</fullName>
    </submittedName>
</protein>
<sequence length="1727" mass="188356">MASSDRSPSQKLSHHQQHQSPHVKPHSSPSGAARRMPTPGQSSRRGSTDSSTNVGTATTNESLSQSMTASATPEVAGAEPPSTSATPAPYGTRSRGRNAAPRPNYAEERDIDMDLEILTPANRVKKSSGAATHNSTNGAKAEGEKTVSSSNSRKSLTTVNGSNPASAKDAIPGTSSFSAKPEDGSASSGSSKKRKQPASAPNSNSANGSAAKKLFTTAPGLDSNLAPVTNMVSFEKRGARLKDGALVADDGTTFAVNDHVYLICEPPGEPYYLARIMELLPSKDKPNGPIEALRVNWYYRPRDIQRTVADTRVVFASMHSDTCPLTSLRGKCQIKHLSEIENFEAYRKTRDCFWFDKMFDRYIHRYYEVVPTKKVINVPANVKKVLDERWKFVLVEIGKRKELFSAVKTCTRCSLYAANNDSVDCAVCRNTYHMHCVRPVLTKKPARGFAWACAACSRAQERKLEARNTPTVGEAPAEPEEEIVEEEEEDLNGTANGTNGSTPAPTEEVTIRPATAEQIAQARMWPYRYLGIHCRVEDALDYDDRIYPRASSRLGPRHQAVVNPWPGRPVEYAKPIDIKKKYLTKSGRKESKLSKEAQAAIEAARQEKANRPKWVQDEPVGYIRRGEDEPVSVNGKPTRTAELLFKMPTASQISSRGEDDAPAAELSAADREKFMDEYMERAKELAPQLGVEKYSTNFLDKALELLYANSFDVEAALAKLKQQNKYKDLKEPHLRPEEVKVFEQGVAKYGSELRFVTKHVGTVPHYQIVRFYYMWKKTPRGRQIWGNYEGRKGKREARRQSTTAKLVDDVADDQDDSAFDNGKAVEKKRGFQCKFCSTRSSRQWRRAPGVPPGTTTPSESSSKKADKGPQLTVALCLRCAQLWRKYGIQWESVDEVAKKMAQSGNKSWRRRVDEELLTQLLASEDPANINSTTAAAAASIGIPVNATPPAQPQEPVKKKAKSGEKDSAATSAATSVEPAPKKKVPVEKPPEPAPIVPDPPKAKVLPCAICNKLEPVGDQHLSCRDCRLTVHRNCYGVSSSRNCAKWLCDMCSNDRNPMISTCYECVLCPVTWTEHELMEAPKVSHKKKTERDREKERLEKEMVQEAIKLYRQRQEAVGKPIGPREPLKRTAGNNWVHVTCAVWTPEIRFGNAKELEPAEGFGLISADRYRDVCKLCRTSKGACVTCNHTGCNARFHVGCAFQAQYVFGFNITPVKSSRRDTVNSIRLGEEVGAATAGIWCPHHAPSSGVHQVGEMTGETGLNALQQYVQSYKQADLTLPGTVRRAAYVQQALNASQPATTASTRRSSTINGLVTATSHPPPPPKDSQKVIVTAAPEQNPDGMVIDSGNPFPRQVASPEMERKCCRCSTSFSPRWWPIDNARRAAVLNSRTSSVNGVGMSEPAGRFPHPSSASPPFLSRNLSQHSLSKLNGEYNIGIEGPLYECHKCYLKTAVAQPSPEPRPSPYPAQRPVLPAPRISEYQVHPYGTHAHPTPPPTGPTGVLPRPLGAAPSHNGPEWYSGYDQRSTEYGDGKLRNGLPIPGYHGAPPAAPTLPMNGFPHPSTAHHAPPPPPPHYPGGAPPPPHQSYSAHQSPYAPVSMPSPHPSHAPVSMPSPHPSHAPGPRPFASSASPPVAQATIIRHSPQHSLSALNGGPPRMYSVDRVLGAPTQSPIVAHARIDPRGLTPPGKLEETSVGPAGGAMSTGRSATVNGTNGGSGASASPSLKNLLS</sequence>
<proteinExistence type="predicted"/>
<keyword evidence="1" id="KW-0479">Metal-binding</keyword>
<feature type="compositionally biased region" description="Pro residues" evidence="7">
    <location>
        <begin position="1565"/>
        <end position="1582"/>
    </location>
</feature>
<dbReference type="InterPro" id="IPR001025">
    <property type="entry name" value="BAH_dom"/>
</dbReference>
<dbReference type="PROSITE" id="PS50016">
    <property type="entry name" value="ZF_PHD_2"/>
    <property type="match status" value="1"/>
</dbReference>
<dbReference type="GO" id="GO:0048189">
    <property type="term" value="C:Lid2 complex"/>
    <property type="evidence" value="ECO:0007669"/>
    <property type="project" value="TreeGrafter"/>
</dbReference>
<dbReference type="GO" id="GO:0008270">
    <property type="term" value="F:zinc ion binding"/>
    <property type="evidence" value="ECO:0007669"/>
    <property type="project" value="UniProtKB-KW"/>
</dbReference>
<feature type="domain" description="PHD-type" evidence="13">
    <location>
        <begin position="1112"/>
        <end position="1230"/>
    </location>
</feature>
<dbReference type="eggNOG" id="KOG0955">
    <property type="taxonomic scope" value="Eukaryota"/>
</dbReference>
<evidence type="ECO:0000259" key="9">
    <source>
        <dbReference type="PROSITE" id="PS50081"/>
    </source>
</evidence>
<evidence type="ECO:0000259" key="10">
    <source>
        <dbReference type="PROSITE" id="PS51038"/>
    </source>
</evidence>
<dbReference type="SUPFAM" id="SSF46689">
    <property type="entry name" value="Homeodomain-like"/>
    <property type="match status" value="1"/>
</dbReference>
<dbReference type="InterPro" id="IPR011011">
    <property type="entry name" value="Znf_FYVE_PHD"/>
</dbReference>
<feature type="compositionally biased region" description="Polar residues" evidence="7">
    <location>
        <begin position="146"/>
        <end position="165"/>
    </location>
</feature>
<dbReference type="InterPro" id="IPR001965">
    <property type="entry name" value="Znf_PHD"/>
</dbReference>
<feature type="region of interest" description="Disordered" evidence="7">
    <location>
        <begin position="1399"/>
        <end position="1418"/>
    </location>
</feature>
<dbReference type="PROSITE" id="PS50081">
    <property type="entry name" value="ZF_DAG_PE_2"/>
    <property type="match status" value="1"/>
</dbReference>
<feature type="compositionally biased region" description="Polar residues" evidence="7">
    <location>
        <begin position="39"/>
        <end position="71"/>
    </location>
</feature>
<reference evidence="14 15" key="1">
    <citation type="journal article" date="2008" name="PLoS Genet.">
        <title>Genomic islands in the pathogenic filamentous fungus Aspergillus fumigatus.</title>
        <authorList>
            <person name="Fedorova N.D."/>
            <person name="Khaldi N."/>
            <person name="Joardar V.S."/>
            <person name="Maiti R."/>
            <person name="Amedeo P."/>
            <person name="Anderson M.J."/>
            <person name="Crabtree J."/>
            <person name="Silva J.C."/>
            <person name="Badger J.H."/>
            <person name="Albarraq A."/>
            <person name="Angiuoli S."/>
            <person name="Bussey H."/>
            <person name="Bowyer P."/>
            <person name="Cotty P.J."/>
            <person name="Dyer P.S."/>
            <person name="Egan A."/>
            <person name="Galens K."/>
            <person name="Fraser-Liggett C.M."/>
            <person name="Haas B.J."/>
            <person name="Inman J.M."/>
            <person name="Kent R."/>
            <person name="Lemieux S."/>
            <person name="Malavazi I."/>
            <person name="Orvis J."/>
            <person name="Roemer T."/>
            <person name="Ronning C.M."/>
            <person name="Sundaram J.P."/>
            <person name="Sutton G."/>
            <person name="Turner G."/>
            <person name="Venter J.C."/>
            <person name="White O.R."/>
            <person name="Whitty B.R."/>
            <person name="Youngman P."/>
            <person name="Wolfe K.H."/>
            <person name="Goldman G.H."/>
            <person name="Wortman J.R."/>
            <person name="Jiang B."/>
            <person name="Denning D.W."/>
            <person name="Nierman W.C."/>
        </authorList>
    </citation>
    <scope>NUCLEOTIDE SEQUENCE [LARGE SCALE GENOMIC DNA]</scope>
    <source>
        <strain evidence="15">ATCC 1007 / CBS 513.65 / DSM 816 / NCTC 3887 / NRRL 1</strain>
    </source>
</reference>
<dbReference type="SMART" id="SM00249">
    <property type="entry name" value="PHD"/>
    <property type="match status" value="3"/>
</dbReference>
<evidence type="ECO:0000256" key="2">
    <source>
        <dbReference type="ARBA" id="ARBA00022771"/>
    </source>
</evidence>
<feature type="region of interest" description="Disordered" evidence="7">
    <location>
        <begin position="1676"/>
        <end position="1727"/>
    </location>
</feature>
<feature type="compositionally biased region" description="Pro residues" evidence="7">
    <location>
        <begin position="1597"/>
        <end position="1621"/>
    </location>
</feature>
<dbReference type="InterPro" id="IPR000949">
    <property type="entry name" value="ELM2_dom"/>
</dbReference>
<feature type="domain" description="PHD-type" evidence="8">
    <location>
        <begin position="1004"/>
        <end position="1054"/>
    </location>
</feature>
<evidence type="ECO:0000256" key="6">
    <source>
        <dbReference type="SAM" id="Coils"/>
    </source>
</evidence>
<dbReference type="PROSITE" id="PS51293">
    <property type="entry name" value="SANT"/>
    <property type="match status" value="1"/>
</dbReference>
<evidence type="ECO:0000256" key="4">
    <source>
        <dbReference type="ARBA" id="ARBA00023242"/>
    </source>
</evidence>
<dbReference type="InterPro" id="IPR017884">
    <property type="entry name" value="SANT_dom"/>
</dbReference>
<accession>A1CRE1</accession>
<dbReference type="PROSITE" id="PS51038">
    <property type="entry name" value="BAH"/>
    <property type="match status" value="1"/>
</dbReference>
<dbReference type="PROSITE" id="PS51805">
    <property type="entry name" value="EPHD"/>
    <property type="match status" value="1"/>
</dbReference>
<evidence type="ECO:0000256" key="7">
    <source>
        <dbReference type="SAM" id="MobiDB-lite"/>
    </source>
</evidence>
<feature type="domain" description="SANT" evidence="12">
    <location>
        <begin position="737"/>
        <end position="780"/>
    </location>
</feature>
<dbReference type="GO" id="GO:0004842">
    <property type="term" value="F:ubiquitin-protein transferase activity"/>
    <property type="evidence" value="ECO:0007669"/>
    <property type="project" value="TreeGrafter"/>
</dbReference>
<dbReference type="CDD" id="cd04710">
    <property type="entry name" value="BAH_fungalPHD"/>
    <property type="match status" value="1"/>
</dbReference>
<dbReference type="Pfam" id="PF00628">
    <property type="entry name" value="PHD"/>
    <property type="match status" value="1"/>
</dbReference>
<feature type="compositionally biased region" description="Polar residues" evidence="7">
    <location>
        <begin position="129"/>
        <end position="138"/>
    </location>
</feature>
<evidence type="ECO:0000259" key="11">
    <source>
        <dbReference type="PROSITE" id="PS51156"/>
    </source>
</evidence>
<evidence type="ECO:0000256" key="3">
    <source>
        <dbReference type="ARBA" id="ARBA00022833"/>
    </source>
</evidence>
<dbReference type="KEGG" id="act:ACLA_029400"/>
<evidence type="ECO:0000313" key="15">
    <source>
        <dbReference type="Proteomes" id="UP000006701"/>
    </source>
</evidence>
<feature type="region of interest" description="Disordered" evidence="7">
    <location>
        <begin position="943"/>
        <end position="997"/>
    </location>
</feature>
<feature type="compositionally biased region" description="Acidic residues" evidence="7">
    <location>
        <begin position="477"/>
        <end position="491"/>
    </location>
</feature>
<dbReference type="CDD" id="cd15571">
    <property type="entry name" value="ePHD"/>
    <property type="match status" value="1"/>
</dbReference>
<dbReference type="GeneID" id="4701237"/>
<feature type="domain" description="BAH" evidence="10">
    <location>
        <begin position="252"/>
        <end position="370"/>
    </location>
</feature>
<evidence type="ECO:0000313" key="14">
    <source>
        <dbReference type="EMBL" id="EAW08212.1"/>
    </source>
</evidence>
<keyword evidence="6" id="KW-0175">Coiled coil</keyword>